<dbReference type="AlphaFoldDB" id="A0A9K3D4M3"/>
<reference evidence="1 2" key="1">
    <citation type="journal article" date="2018" name="PLoS ONE">
        <title>The draft genome of Kipferlia bialata reveals reductive genome evolution in fornicate parasites.</title>
        <authorList>
            <person name="Tanifuji G."/>
            <person name="Takabayashi S."/>
            <person name="Kume K."/>
            <person name="Takagi M."/>
            <person name="Nakayama T."/>
            <person name="Kamikawa R."/>
            <person name="Inagaki Y."/>
            <person name="Hashimoto T."/>
        </authorList>
    </citation>
    <scope>NUCLEOTIDE SEQUENCE [LARGE SCALE GENOMIC DNA]</scope>
    <source>
        <strain evidence="1">NY0173</strain>
    </source>
</reference>
<gene>
    <name evidence="1" type="ORF">KIPB_009916</name>
</gene>
<evidence type="ECO:0000313" key="2">
    <source>
        <dbReference type="Proteomes" id="UP000265618"/>
    </source>
</evidence>
<evidence type="ECO:0000313" key="1">
    <source>
        <dbReference type="EMBL" id="GIQ87803.1"/>
    </source>
</evidence>
<organism evidence="1 2">
    <name type="scientific">Kipferlia bialata</name>
    <dbReference type="NCBI Taxonomy" id="797122"/>
    <lineage>
        <taxon>Eukaryota</taxon>
        <taxon>Metamonada</taxon>
        <taxon>Carpediemonas-like organisms</taxon>
        <taxon>Kipferlia</taxon>
    </lineage>
</organism>
<proteinExistence type="predicted"/>
<dbReference type="Proteomes" id="UP000265618">
    <property type="component" value="Unassembled WGS sequence"/>
</dbReference>
<dbReference type="EMBL" id="BDIP01003509">
    <property type="protein sequence ID" value="GIQ87803.1"/>
    <property type="molecule type" value="Genomic_DNA"/>
</dbReference>
<comment type="caution">
    <text evidence="1">The sequence shown here is derived from an EMBL/GenBank/DDBJ whole genome shotgun (WGS) entry which is preliminary data.</text>
</comment>
<keyword evidence="2" id="KW-1185">Reference proteome</keyword>
<name>A0A9K3D4M3_9EUKA</name>
<accession>A0A9K3D4M3</accession>
<sequence length="230" mass="25531">MSRRRGCQEVETEDSAPEIVHTEGKWYTSVSGPLDRVLEGRLRFPDIVAIGDGREWTLADPDPMCPEGRTLARFRVYDTASRVWMSAEECAALGQSGGPPYVEMGSGDNGFSQYETLSSTMEESVTRVAAMGRRCTIKATLHYPDGHQGKMVILSLDAWGDVFQTRFDVYVYDPMTNKAVVVDRFSHYGHIHASCMITATTGLLVYATISTPGFSYKLIEMDTEALDAMM</sequence>
<protein>
    <submittedName>
        <fullName evidence="1">Uncharacterized protein</fullName>
    </submittedName>
</protein>